<comment type="caution">
    <text evidence="3">The sequence shown here is derived from an EMBL/GenBank/DDBJ whole genome shotgun (WGS) entry which is preliminary data.</text>
</comment>
<keyword evidence="1" id="KW-1133">Transmembrane helix</keyword>
<dbReference type="EMBL" id="NBSK02000006">
    <property type="protein sequence ID" value="KAJ0199162.1"/>
    <property type="molecule type" value="Genomic_DNA"/>
</dbReference>
<feature type="domain" description="PB1-like" evidence="2">
    <location>
        <begin position="27"/>
        <end position="85"/>
    </location>
</feature>
<accession>A0A9R1V2Z5</accession>
<name>A0A9R1V2Z5_LACSA</name>
<reference evidence="3 4" key="1">
    <citation type="journal article" date="2017" name="Nat. Commun.">
        <title>Genome assembly with in vitro proximity ligation data and whole-genome triplication in lettuce.</title>
        <authorList>
            <person name="Reyes-Chin-Wo S."/>
            <person name="Wang Z."/>
            <person name="Yang X."/>
            <person name="Kozik A."/>
            <person name="Arikit S."/>
            <person name="Song C."/>
            <person name="Xia L."/>
            <person name="Froenicke L."/>
            <person name="Lavelle D.O."/>
            <person name="Truco M.J."/>
            <person name="Xia R."/>
            <person name="Zhu S."/>
            <person name="Xu C."/>
            <person name="Xu H."/>
            <person name="Xu X."/>
            <person name="Cox K."/>
            <person name="Korf I."/>
            <person name="Meyers B.C."/>
            <person name="Michelmore R.W."/>
        </authorList>
    </citation>
    <scope>NUCLEOTIDE SEQUENCE [LARGE SCALE GENOMIC DNA]</scope>
    <source>
        <strain evidence="4">cv. Salinas</strain>
        <tissue evidence="3">Seedlings</tissue>
    </source>
</reference>
<dbReference type="Pfam" id="PF26130">
    <property type="entry name" value="PB1-like"/>
    <property type="match status" value="1"/>
</dbReference>
<evidence type="ECO:0000313" key="3">
    <source>
        <dbReference type="EMBL" id="KAJ0199162.1"/>
    </source>
</evidence>
<dbReference type="AlphaFoldDB" id="A0A9R1V2Z5"/>
<keyword evidence="1" id="KW-0812">Transmembrane</keyword>
<organism evidence="3 4">
    <name type="scientific">Lactuca sativa</name>
    <name type="common">Garden lettuce</name>
    <dbReference type="NCBI Taxonomy" id="4236"/>
    <lineage>
        <taxon>Eukaryota</taxon>
        <taxon>Viridiplantae</taxon>
        <taxon>Streptophyta</taxon>
        <taxon>Embryophyta</taxon>
        <taxon>Tracheophyta</taxon>
        <taxon>Spermatophyta</taxon>
        <taxon>Magnoliopsida</taxon>
        <taxon>eudicotyledons</taxon>
        <taxon>Gunneridae</taxon>
        <taxon>Pentapetalae</taxon>
        <taxon>asterids</taxon>
        <taxon>campanulids</taxon>
        <taxon>Asterales</taxon>
        <taxon>Asteraceae</taxon>
        <taxon>Cichorioideae</taxon>
        <taxon>Cichorieae</taxon>
        <taxon>Lactucinae</taxon>
        <taxon>Lactuca</taxon>
    </lineage>
</organism>
<proteinExistence type="predicted"/>
<dbReference type="Proteomes" id="UP000235145">
    <property type="component" value="Unassembled WGS sequence"/>
</dbReference>
<evidence type="ECO:0000259" key="2">
    <source>
        <dbReference type="Pfam" id="PF26130"/>
    </source>
</evidence>
<keyword evidence="1" id="KW-0472">Membrane</keyword>
<sequence length="110" mass="12976">MDLIPKYNFLTIIFIYYFLYMGVPLLFSIELRHGGKFTKLPKIKYTRGEICYVELMDINEFSVYNLDVIMLELEHGKKNLLTYFMSLNAKGKVMIDELPEDDVQDVEVHV</sequence>
<gene>
    <name evidence="3" type="ORF">LSAT_V11C600309030</name>
</gene>
<feature type="transmembrane region" description="Helical" evidence="1">
    <location>
        <begin position="6"/>
        <end position="29"/>
    </location>
</feature>
<evidence type="ECO:0000313" key="4">
    <source>
        <dbReference type="Proteomes" id="UP000235145"/>
    </source>
</evidence>
<keyword evidence="4" id="KW-1185">Reference proteome</keyword>
<evidence type="ECO:0000256" key="1">
    <source>
        <dbReference type="SAM" id="Phobius"/>
    </source>
</evidence>
<dbReference type="InterPro" id="IPR058594">
    <property type="entry name" value="PB1-like_dom_pln"/>
</dbReference>
<protein>
    <recommendedName>
        <fullName evidence="2">PB1-like domain-containing protein</fullName>
    </recommendedName>
</protein>